<evidence type="ECO:0000313" key="11">
    <source>
        <dbReference type="Proteomes" id="UP000219612"/>
    </source>
</evidence>
<dbReference type="GO" id="GO:0044874">
    <property type="term" value="P:lipoprotein localization to outer membrane"/>
    <property type="evidence" value="ECO:0007669"/>
    <property type="project" value="TreeGrafter"/>
</dbReference>
<feature type="transmembrane region" description="Helical" evidence="8">
    <location>
        <begin position="522"/>
        <end position="548"/>
    </location>
</feature>
<dbReference type="GO" id="GO:0098797">
    <property type="term" value="C:plasma membrane protein complex"/>
    <property type="evidence" value="ECO:0007669"/>
    <property type="project" value="TreeGrafter"/>
</dbReference>
<feature type="transmembrane region" description="Helical" evidence="8">
    <location>
        <begin position="162"/>
        <end position="183"/>
    </location>
</feature>
<accession>A0A285J820</accession>
<comment type="similarity">
    <text evidence="2">Belongs to the ABC-4 integral membrane protein family. LolC/E subfamily.</text>
</comment>
<dbReference type="InterPro" id="IPR003838">
    <property type="entry name" value="ABC3_permease_C"/>
</dbReference>
<proteinExistence type="inferred from homology"/>
<evidence type="ECO:0000256" key="1">
    <source>
        <dbReference type="ARBA" id="ARBA00004651"/>
    </source>
</evidence>
<feature type="transmembrane region" description="Helical" evidence="8">
    <location>
        <begin position="569"/>
        <end position="596"/>
    </location>
</feature>
<reference evidence="10 11" key="1">
    <citation type="submission" date="2017-09" db="EMBL/GenBank/DDBJ databases">
        <authorList>
            <person name="Ehlers B."/>
            <person name="Leendertz F.H."/>
        </authorList>
    </citation>
    <scope>NUCLEOTIDE SEQUENCE [LARGE SCALE GENOMIC DNA]</scope>
    <source>
        <strain evidence="10 11">CGMCC 4.6857</strain>
    </source>
</reference>
<dbReference type="OrthoDB" id="3223244at2"/>
<organism evidence="10 11">
    <name type="scientific">Paractinoplanes atraurantiacus</name>
    <dbReference type="NCBI Taxonomy" id="1036182"/>
    <lineage>
        <taxon>Bacteria</taxon>
        <taxon>Bacillati</taxon>
        <taxon>Actinomycetota</taxon>
        <taxon>Actinomycetes</taxon>
        <taxon>Micromonosporales</taxon>
        <taxon>Micromonosporaceae</taxon>
        <taxon>Paractinoplanes</taxon>
    </lineage>
</organism>
<sequence length="650" mass="65933">MMGMSRAGLAERWTLFAGALLSVTLGVALVQSSLLLLITAALLDPPAGASAAERMEFADGTAAAVSMLGVVLGGAVFLAGFIISSTFAFTVDQRRRDLALLRLVGGSRGQLRRLLLGEAVTLGALGAMLGVPAGLAVMRLQGWLMREFGFVPQSFAGEWRQWILGVSFGTGILLAVAGVLVAARRASRVRPLEALRETGPAARVMTWSRALIGLIFLGGALALMIVAPFGGPAGGMAMAMNVPIPAAVAVVAFAPLLVPLIARLVPFRAPGGLARANLSDARRRSASVAAPLIVLVALVVGNVGAGASFTTSGIHQLATQTHADLVVESTGPPGPTNPPSPSTGTPSADTPGAASFSDIPGVASVSVETRVPAEVTTGSGEDRETETISLLVIDPVAYAKTHDDSASLAGLNGREVAAGPGGDVPGAGGTVRLTVPDRDLGDLPVVAGVPATMTGGANLLVPPGLLSAAELKDAPTQSFVTLTKDADAAATRASLARFGTVTTLDDRLRADAEAANSTNEKIMLIVLGLGGLYALIGVINSIVIGAATRRREFAEARVTGMTRGQVVRSALLEAYAITVSALILGGVASAATFIAVLSTTKSVTGTGTLDLPWTQIGAVTAIALVVTTATTLITSLSATRPQPVTQLRAA</sequence>
<dbReference type="Pfam" id="PF02687">
    <property type="entry name" value="FtsX"/>
    <property type="match status" value="2"/>
</dbReference>
<dbReference type="Proteomes" id="UP000219612">
    <property type="component" value="Unassembled WGS sequence"/>
</dbReference>
<evidence type="ECO:0000256" key="7">
    <source>
        <dbReference type="SAM" id="MobiDB-lite"/>
    </source>
</evidence>
<feature type="domain" description="ABC3 transporter permease C-terminal" evidence="9">
    <location>
        <begin position="525"/>
        <end position="642"/>
    </location>
</feature>
<feature type="transmembrane region" description="Helical" evidence="8">
    <location>
        <begin position="286"/>
        <end position="309"/>
    </location>
</feature>
<dbReference type="PANTHER" id="PTHR30489:SF0">
    <property type="entry name" value="LIPOPROTEIN-RELEASING SYSTEM TRANSMEMBRANE PROTEIN LOLE"/>
    <property type="match status" value="1"/>
</dbReference>
<comment type="subcellular location">
    <subcellularLocation>
        <location evidence="1">Cell membrane</location>
        <topology evidence="1">Multi-pass membrane protein</topology>
    </subcellularLocation>
</comment>
<dbReference type="AlphaFoldDB" id="A0A285J820"/>
<feature type="region of interest" description="Disordered" evidence="7">
    <location>
        <begin position="326"/>
        <end position="358"/>
    </location>
</feature>
<evidence type="ECO:0000256" key="2">
    <source>
        <dbReference type="ARBA" id="ARBA00005236"/>
    </source>
</evidence>
<keyword evidence="5 8" id="KW-1133">Transmembrane helix</keyword>
<feature type="compositionally biased region" description="Low complexity" evidence="7">
    <location>
        <begin position="342"/>
        <end position="352"/>
    </location>
</feature>
<feature type="transmembrane region" description="Helical" evidence="8">
    <location>
        <begin position="67"/>
        <end position="92"/>
    </location>
</feature>
<feature type="transmembrane region" description="Helical" evidence="8">
    <location>
        <begin position="113"/>
        <end position="142"/>
    </location>
</feature>
<protein>
    <submittedName>
        <fullName evidence="10">Putative ABC transport system permease protein</fullName>
    </submittedName>
</protein>
<feature type="compositionally biased region" description="Pro residues" evidence="7">
    <location>
        <begin position="332"/>
        <end position="341"/>
    </location>
</feature>
<evidence type="ECO:0000256" key="6">
    <source>
        <dbReference type="ARBA" id="ARBA00023136"/>
    </source>
</evidence>
<dbReference type="EMBL" id="OBDY01000017">
    <property type="protein sequence ID" value="SNY56378.1"/>
    <property type="molecule type" value="Genomic_DNA"/>
</dbReference>
<keyword evidence="6 8" id="KW-0472">Membrane</keyword>
<evidence type="ECO:0000256" key="8">
    <source>
        <dbReference type="SAM" id="Phobius"/>
    </source>
</evidence>
<dbReference type="InterPro" id="IPR051447">
    <property type="entry name" value="Lipoprotein-release_system"/>
</dbReference>
<keyword evidence="11" id="KW-1185">Reference proteome</keyword>
<evidence type="ECO:0000313" key="10">
    <source>
        <dbReference type="EMBL" id="SNY56378.1"/>
    </source>
</evidence>
<dbReference type="PANTHER" id="PTHR30489">
    <property type="entry name" value="LIPOPROTEIN-RELEASING SYSTEM TRANSMEMBRANE PROTEIN LOLE"/>
    <property type="match status" value="1"/>
</dbReference>
<keyword evidence="4 8" id="KW-0812">Transmembrane</keyword>
<evidence type="ECO:0000256" key="3">
    <source>
        <dbReference type="ARBA" id="ARBA00022475"/>
    </source>
</evidence>
<keyword evidence="3" id="KW-1003">Cell membrane</keyword>
<evidence type="ECO:0000256" key="4">
    <source>
        <dbReference type="ARBA" id="ARBA00022692"/>
    </source>
</evidence>
<feature type="transmembrane region" description="Helical" evidence="8">
    <location>
        <begin position="242"/>
        <end position="265"/>
    </location>
</feature>
<evidence type="ECO:0000256" key="5">
    <source>
        <dbReference type="ARBA" id="ARBA00022989"/>
    </source>
</evidence>
<evidence type="ECO:0000259" key="9">
    <source>
        <dbReference type="Pfam" id="PF02687"/>
    </source>
</evidence>
<feature type="transmembrane region" description="Helical" evidence="8">
    <location>
        <begin position="616"/>
        <end position="638"/>
    </location>
</feature>
<feature type="transmembrane region" description="Helical" evidence="8">
    <location>
        <begin position="210"/>
        <end position="230"/>
    </location>
</feature>
<feature type="domain" description="ABC3 transporter permease C-terminal" evidence="9">
    <location>
        <begin position="70"/>
        <end position="189"/>
    </location>
</feature>
<name>A0A285J820_9ACTN</name>
<gene>
    <name evidence="10" type="ORF">SAMN05421748_117144</name>
</gene>